<gene>
    <name evidence="3" type="ORF">BW730_15305</name>
</gene>
<evidence type="ECO:0000313" key="3">
    <source>
        <dbReference type="EMBL" id="AQP48667.1"/>
    </source>
</evidence>
<reference evidence="4" key="1">
    <citation type="submission" date="2017-02" db="EMBL/GenBank/DDBJ databases">
        <title>Tessaracoccus aquaemaris sp. nov., isolated from the intestine of a Korean rockfish, Sebastes schlegelii, in a marine aquaculture pond.</title>
        <authorList>
            <person name="Tak E.J."/>
            <person name="Bae J.-W."/>
        </authorList>
    </citation>
    <scope>NUCLEOTIDE SEQUENCE [LARGE SCALE GENOMIC DNA]</scope>
    <source>
        <strain evidence="4">NSG39</strain>
    </source>
</reference>
<keyword evidence="4" id="KW-1185">Reference proteome</keyword>
<protein>
    <recommendedName>
        <fullName evidence="5">DUF4190 domain-containing protein</fullName>
    </recommendedName>
</protein>
<organism evidence="3 4">
    <name type="scientific">Tessaracoccus aquimaris</name>
    <dbReference type="NCBI Taxonomy" id="1332264"/>
    <lineage>
        <taxon>Bacteria</taxon>
        <taxon>Bacillati</taxon>
        <taxon>Actinomycetota</taxon>
        <taxon>Actinomycetes</taxon>
        <taxon>Propionibacteriales</taxon>
        <taxon>Propionibacteriaceae</taxon>
        <taxon>Tessaracoccus</taxon>
    </lineage>
</organism>
<dbReference type="AlphaFoldDB" id="A0A1Q2CRD2"/>
<dbReference type="STRING" id="1332264.BW730_15305"/>
<dbReference type="EMBL" id="CP019606">
    <property type="protein sequence ID" value="AQP48667.1"/>
    <property type="molecule type" value="Genomic_DNA"/>
</dbReference>
<dbReference type="KEGG" id="tes:BW730_15305"/>
<feature type="region of interest" description="Disordered" evidence="1">
    <location>
        <begin position="1"/>
        <end position="80"/>
    </location>
</feature>
<proteinExistence type="predicted"/>
<evidence type="ECO:0000256" key="1">
    <source>
        <dbReference type="SAM" id="MobiDB-lite"/>
    </source>
</evidence>
<dbReference type="RefSeq" id="WP_077687013.1">
    <property type="nucleotide sequence ID" value="NZ_CP019606.1"/>
</dbReference>
<keyword evidence="2" id="KW-0472">Membrane</keyword>
<keyword evidence="2" id="KW-0812">Transmembrane</keyword>
<feature type="compositionally biased region" description="Low complexity" evidence="1">
    <location>
        <begin position="58"/>
        <end position="80"/>
    </location>
</feature>
<feature type="transmembrane region" description="Helical" evidence="2">
    <location>
        <begin position="155"/>
        <end position="178"/>
    </location>
</feature>
<evidence type="ECO:0000313" key="4">
    <source>
        <dbReference type="Proteomes" id="UP000188145"/>
    </source>
</evidence>
<feature type="transmembrane region" description="Helical" evidence="2">
    <location>
        <begin position="103"/>
        <end position="123"/>
    </location>
</feature>
<keyword evidence="2" id="KW-1133">Transmembrane helix</keyword>
<dbReference type="Proteomes" id="UP000188145">
    <property type="component" value="Chromosome"/>
</dbReference>
<evidence type="ECO:0000256" key="2">
    <source>
        <dbReference type="SAM" id="Phobius"/>
    </source>
</evidence>
<feature type="compositionally biased region" description="Polar residues" evidence="1">
    <location>
        <begin position="20"/>
        <end position="44"/>
    </location>
</feature>
<accession>A0A1Q2CRD2</accession>
<name>A0A1Q2CRD2_9ACTN</name>
<sequence length="179" mass="19671">MSEQPDFRPGEQPGGADPYSQPSGYEGPSQSTGYGAPTGQQSPNFGYAQPDYGQAPNYGQQAPNYGYGQPQPGYGQPQPGYGMQPYQQPYGYAKMDHPQSQMVFILGIVGIFTSITSFVAWYMGAQAKKEIEAGAPYEWGGQLKTGYTLGKVFSIIWIVMWSLIILMYVVMFGIFFAYS</sequence>
<evidence type="ECO:0008006" key="5">
    <source>
        <dbReference type="Google" id="ProtNLM"/>
    </source>
</evidence>